<evidence type="ECO:0000313" key="7">
    <source>
        <dbReference type="EMBL" id="MXR35393.1"/>
    </source>
</evidence>
<dbReference type="PANTHER" id="PTHR30469">
    <property type="entry name" value="MULTIDRUG RESISTANCE PROTEIN MDTA"/>
    <property type="match status" value="1"/>
</dbReference>
<dbReference type="GO" id="GO:0015562">
    <property type="term" value="F:efflux transmembrane transporter activity"/>
    <property type="evidence" value="ECO:0007669"/>
    <property type="project" value="TreeGrafter"/>
</dbReference>
<dbReference type="Gene3D" id="2.40.420.20">
    <property type="match status" value="1"/>
</dbReference>
<dbReference type="InterPro" id="IPR058627">
    <property type="entry name" value="MdtA-like_C"/>
</dbReference>
<dbReference type="SUPFAM" id="SSF111369">
    <property type="entry name" value="HlyD-like secretion proteins"/>
    <property type="match status" value="1"/>
</dbReference>
<keyword evidence="8" id="KW-1185">Reference proteome</keyword>
<sequence>MNTWQQWVLAGTMLGALGACGKKTEVQQEIRPVRTMIAGESHAQTADSYAGEVRARHETRLAFRVPGKVVERYVSAGQQVKKGQALARLDGSDYALDLSAKQAAQSAAQADLSQQEADLARSRELLKQAFISQAQFDRQHSALEAARARAKQAAAQASVSGNQADYALLRADADGIISEISADPGLVVAAGQPVARLAADGEREVAIQLPENALDKVRNAKTLNVTLWSTQQQYPGQLRELAGDADPATRTYAARVRINAPAGQLQLGQTARVTLPSAPAQGLYLPLSAILDTGGKHSVWVVDSKKLTVKQRAVTVAALDSHGATLSGGLNAGEQVVTAGVHLLRDGQSVKLLKP</sequence>
<dbReference type="AlphaFoldDB" id="A0A845BS31"/>
<dbReference type="InterPro" id="IPR006143">
    <property type="entry name" value="RND_pump_MFP"/>
</dbReference>
<name>A0A845BS31_9NEIS</name>
<gene>
    <name evidence="7" type="ORF">GQF02_00065</name>
</gene>
<dbReference type="Pfam" id="PF25967">
    <property type="entry name" value="RND-MFP_C"/>
    <property type="match status" value="1"/>
</dbReference>
<feature type="domain" description="Multidrug resistance protein MdtA-like barrel-sandwich hybrid" evidence="4">
    <location>
        <begin position="64"/>
        <end position="194"/>
    </location>
</feature>
<organism evidence="7 8">
    <name type="scientific">Craterilacuibacter sinensis</name>
    <dbReference type="NCBI Taxonomy" id="2686017"/>
    <lineage>
        <taxon>Bacteria</taxon>
        <taxon>Pseudomonadati</taxon>
        <taxon>Pseudomonadota</taxon>
        <taxon>Betaproteobacteria</taxon>
        <taxon>Neisseriales</taxon>
        <taxon>Neisseriaceae</taxon>
        <taxon>Craterilacuibacter</taxon>
    </lineage>
</organism>
<reference evidence="7 8" key="1">
    <citation type="submission" date="2019-12" db="EMBL/GenBank/DDBJ databases">
        <title>Neisseriaceae gen. nov. sp. Genome sequencing and assembly.</title>
        <authorList>
            <person name="Liu Z."/>
            <person name="Li A."/>
        </authorList>
    </citation>
    <scope>NUCLEOTIDE SEQUENCE [LARGE SCALE GENOMIC DNA]</scope>
    <source>
        <strain evidence="7 8">B2N2-7</strain>
    </source>
</reference>
<evidence type="ECO:0000259" key="4">
    <source>
        <dbReference type="Pfam" id="PF25917"/>
    </source>
</evidence>
<feature type="domain" description="Multidrug resistance protein MdtA-like C-terminal permuted SH3" evidence="6">
    <location>
        <begin position="285"/>
        <end position="341"/>
    </location>
</feature>
<feature type="domain" description="CusB-like beta-barrel" evidence="5">
    <location>
        <begin position="206"/>
        <end position="277"/>
    </location>
</feature>
<protein>
    <submittedName>
        <fullName evidence="7">Efflux RND transporter periplasmic adaptor subunit</fullName>
    </submittedName>
</protein>
<dbReference type="Gene3D" id="2.40.30.170">
    <property type="match status" value="1"/>
</dbReference>
<proteinExistence type="inferred from homology"/>
<dbReference type="Gene3D" id="2.40.50.100">
    <property type="match status" value="1"/>
</dbReference>
<evidence type="ECO:0000259" key="6">
    <source>
        <dbReference type="Pfam" id="PF25967"/>
    </source>
</evidence>
<dbReference type="InterPro" id="IPR058625">
    <property type="entry name" value="MdtA-like_BSH"/>
</dbReference>
<comment type="subcellular location">
    <subcellularLocation>
        <location evidence="1">Cell envelope</location>
    </subcellularLocation>
</comment>
<accession>A0A845BS31</accession>
<evidence type="ECO:0000256" key="2">
    <source>
        <dbReference type="ARBA" id="ARBA00009477"/>
    </source>
</evidence>
<evidence type="ECO:0000259" key="5">
    <source>
        <dbReference type="Pfam" id="PF25954"/>
    </source>
</evidence>
<dbReference type="Pfam" id="PF25954">
    <property type="entry name" value="Beta-barrel_RND_2"/>
    <property type="match status" value="1"/>
</dbReference>
<dbReference type="InterPro" id="IPR058792">
    <property type="entry name" value="Beta-barrel_RND_2"/>
</dbReference>
<comment type="caution">
    <text evidence="7">The sequence shown here is derived from an EMBL/GenBank/DDBJ whole genome shotgun (WGS) entry which is preliminary data.</text>
</comment>
<dbReference type="Proteomes" id="UP000467214">
    <property type="component" value="Unassembled WGS sequence"/>
</dbReference>
<evidence type="ECO:0000256" key="3">
    <source>
        <dbReference type="ARBA" id="ARBA00022448"/>
    </source>
</evidence>
<dbReference type="RefSeq" id="WP_160794034.1">
    <property type="nucleotide sequence ID" value="NZ_WSSB01000001.1"/>
</dbReference>
<dbReference type="GO" id="GO:1990281">
    <property type="term" value="C:efflux pump complex"/>
    <property type="evidence" value="ECO:0007669"/>
    <property type="project" value="TreeGrafter"/>
</dbReference>
<dbReference type="PANTHER" id="PTHR30469:SF18">
    <property type="entry name" value="RESISTANCE-NODULATION-CELL DIVISION (RND) EFFLUX MEMBRANE FUSION PROTEIN-RELATED"/>
    <property type="match status" value="1"/>
</dbReference>
<keyword evidence="3" id="KW-0813">Transport</keyword>
<comment type="similarity">
    <text evidence="2">Belongs to the membrane fusion protein (MFP) (TC 8.A.1) family.</text>
</comment>
<dbReference type="NCBIfam" id="TIGR01730">
    <property type="entry name" value="RND_mfp"/>
    <property type="match status" value="1"/>
</dbReference>
<dbReference type="Gene3D" id="1.10.287.470">
    <property type="entry name" value="Helix hairpin bin"/>
    <property type="match status" value="1"/>
</dbReference>
<dbReference type="EMBL" id="WSSB01000001">
    <property type="protein sequence ID" value="MXR35393.1"/>
    <property type="molecule type" value="Genomic_DNA"/>
</dbReference>
<dbReference type="Pfam" id="PF25917">
    <property type="entry name" value="BSH_RND"/>
    <property type="match status" value="1"/>
</dbReference>
<evidence type="ECO:0000313" key="8">
    <source>
        <dbReference type="Proteomes" id="UP000467214"/>
    </source>
</evidence>
<evidence type="ECO:0000256" key="1">
    <source>
        <dbReference type="ARBA" id="ARBA00004196"/>
    </source>
</evidence>